<dbReference type="PROSITE" id="PS50005">
    <property type="entry name" value="TPR"/>
    <property type="match status" value="4"/>
</dbReference>
<feature type="repeat" description="TPR" evidence="3">
    <location>
        <begin position="283"/>
        <end position="316"/>
    </location>
</feature>
<dbReference type="PROSITE" id="PS50293">
    <property type="entry name" value="TPR_REGION"/>
    <property type="match status" value="2"/>
</dbReference>
<dbReference type="Pfam" id="PF12895">
    <property type="entry name" value="ANAPC3"/>
    <property type="match status" value="1"/>
</dbReference>
<dbReference type="Gene3D" id="1.25.40.10">
    <property type="entry name" value="Tetratricopeptide repeat domain"/>
    <property type="match status" value="4"/>
</dbReference>
<reference evidence="4 5" key="1">
    <citation type="submission" date="2018-11" db="EMBL/GenBank/DDBJ databases">
        <title>Genome sequencing and assembly of Clostridium tagluense strain A121.</title>
        <authorList>
            <person name="Murakami T."/>
            <person name="Segawa T."/>
            <person name="Shcherbakova V.A."/>
            <person name="Mori H."/>
            <person name="Yoshimura Y."/>
        </authorList>
    </citation>
    <scope>NUCLEOTIDE SEQUENCE [LARGE SCALE GENOMIC DNA]</scope>
    <source>
        <strain evidence="4 5">A121</strain>
    </source>
</reference>
<keyword evidence="2 3" id="KW-0802">TPR repeat</keyword>
<sequence length="432" mass="50947">MDILLKEIEELTEKIKVNPGDKKYYSDRAILHNKTDRFDLAMEDYDEIIKMDSKDHNAYYKRACEWYNWKVYYLDEIPDKKETKKNTIDYLEKAVSIKEEFKYYYRIAEIYFNLLEENELALEICKKALKTGKKTVDLYKLLGQVYNELGDYDKAVQSFEDALKLGEDSDVYFFRGITLCNLAMEVTNFDEAESLYNKAINDYDRAINLDTENIILYFKKAELLYEVFGESKEAIKTYKEILKLDSENEEVCIKTAKLYAELGDNQKQEFYYIEALKINSNNLEANESLADYYHENNKYEKALTYINKAIELNSDENWLQLAQGECYCELKEYDKALEVYDTILKNQNNEQAYDYRGDVYVALQQYDKAIGDYLKFIKLKPDAPGVYYRLGLAYKKNGEYIKAMESLNKATQLLPNNKKISDLINEIREVIN</sequence>
<gene>
    <name evidence="4" type="ORF">Ctaglu_16700</name>
</gene>
<keyword evidence="1" id="KW-0677">Repeat</keyword>
<dbReference type="InterPro" id="IPR019734">
    <property type="entry name" value="TPR_rpt"/>
</dbReference>
<dbReference type="InterPro" id="IPR011990">
    <property type="entry name" value="TPR-like_helical_dom_sf"/>
</dbReference>
<accession>A0A401UKH1</accession>
<dbReference type="Pfam" id="PF13424">
    <property type="entry name" value="TPR_12"/>
    <property type="match status" value="1"/>
</dbReference>
<organism evidence="4 5">
    <name type="scientific">Clostridium tagluense</name>
    <dbReference type="NCBI Taxonomy" id="360422"/>
    <lineage>
        <taxon>Bacteria</taxon>
        <taxon>Bacillati</taxon>
        <taxon>Bacillota</taxon>
        <taxon>Clostridia</taxon>
        <taxon>Eubacteriales</taxon>
        <taxon>Clostridiaceae</taxon>
        <taxon>Clostridium</taxon>
    </lineage>
</organism>
<dbReference type="SMART" id="SM00028">
    <property type="entry name" value="TPR"/>
    <property type="match status" value="10"/>
</dbReference>
<feature type="repeat" description="TPR" evidence="3">
    <location>
        <begin position="384"/>
        <end position="417"/>
    </location>
</feature>
<keyword evidence="5" id="KW-1185">Reference proteome</keyword>
<dbReference type="PANTHER" id="PTHR44858">
    <property type="entry name" value="TETRATRICOPEPTIDE REPEAT PROTEIN 6"/>
    <property type="match status" value="1"/>
</dbReference>
<dbReference type="PANTHER" id="PTHR44858:SF1">
    <property type="entry name" value="UDP-N-ACETYLGLUCOSAMINE--PEPTIDE N-ACETYLGLUCOSAMINYLTRANSFERASE SPINDLY-RELATED"/>
    <property type="match status" value="1"/>
</dbReference>
<dbReference type="EMBL" id="BHYK01000007">
    <property type="protein sequence ID" value="GCD10047.1"/>
    <property type="molecule type" value="Genomic_DNA"/>
</dbReference>
<feature type="repeat" description="TPR" evidence="3">
    <location>
        <begin position="350"/>
        <end position="383"/>
    </location>
</feature>
<dbReference type="OrthoDB" id="1737781at2"/>
<comment type="caution">
    <text evidence="4">The sequence shown here is derived from an EMBL/GenBank/DDBJ whole genome shotgun (WGS) entry which is preliminary data.</text>
</comment>
<dbReference type="Pfam" id="PF13414">
    <property type="entry name" value="TPR_11"/>
    <property type="match status" value="1"/>
</dbReference>
<dbReference type="RefSeq" id="WP_125000022.1">
    <property type="nucleotide sequence ID" value="NZ_BHYK01000007.1"/>
</dbReference>
<dbReference type="SUPFAM" id="SSF48452">
    <property type="entry name" value="TPR-like"/>
    <property type="match status" value="2"/>
</dbReference>
<evidence type="ECO:0000256" key="2">
    <source>
        <dbReference type="ARBA" id="ARBA00022803"/>
    </source>
</evidence>
<dbReference type="Proteomes" id="UP000287872">
    <property type="component" value="Unassembled WGS sequence"/>
</dbReference>
<name>A0A401UKH1_9CLOT</name>
<evidence type="ECO:0000313" key="5">
    <source>
        <dbReference type="Proteomes" id="UP000287872"/>
    </source>
</evidence>
<feature type="repeat" description="TPR" evidence="3">
    <location>
        <begin position="136"/>
        <end position="169"/>
    </location>
</feature>
<proteinExistence type="predicted"/>
<dbReference type="InterPro" id="IPR050498">
    <property type="entry name" value="Ycf3"/>
</dbReference>
<dbReference type="AlphaFoldDB" id="A0A401UKH1"/>
<protein>
    <submittedName>
        <fullName evidence="4">Uncharacterized protein</fullName>
    </submittedName>
</protein>
<evidence type="ECO:0000313" key="4">
    <source>
        <dbReference type="EMBL" id="GCD10047.1"/>
    </source>
</evidence>
<evidence type="ECO:0000256" key="1">
    <source>
        <dbReference type="ARBA" id="ARBA00022737"/>
    </source>
</evidence>
<evidence type="ECO:0000256" key="3">
    <source>
        <dbReference type="PROSITE-ProRule" id="PRU00339"/>
    </source>
</evidence>